<protein>
    <submittedName>
        <fullName evidence="3">DUF222 domain-containing protein</fullName>
    </submittedName>
</protein>
<feature type="compositionally biased region" description="Low complexity" evidence="1">
    <location>
        <begin position="127"/>
        <end position="138"/>
    </location>
</feature>
<dbReference type="EMBL" id="JBHLTG010000014">
    <property type="protein sequence ID" value="MFC0682495.1"/>
    <property type="molecule type" value="Genomic_DNA"/>
</dbReference>
<dbReference type="CDD" id="cd00085">
    <property type="entry name" value="HNHc"/>
    <property type="match status" value="1"/>
</dbReference>
<comment type="caution">
    <text evidence="3">The sequence shown here is derived from an EMBL/GenBank/DDBJ whole genome shotgun (WGS) entry which is preliminary data.</text>
</comment>
<dbReference type="Pfam" id="PF02720">
    <property type="entry name" value="DUF222"/>
    <property type="match status" value="1"/>
</dbReference>
<organism evidence="3 4">
    <name type="scientific">Lysobacter korlensis</name>
    <dbReference type="NCBI Taxonomy" id="553636"/>
    <lineage>
        <taxon>Bacteria</taxon>
        <taxon>Pseudomonadati</taxon>
        <taxon>Pseudomonadota</taxon>
        <taxon>Gammaproteobacteria</taxon>
        <taxon>Lysobacterales</taxon>
        <taxon>Lysobacteraceae</taxon>
        <taxon>Lysobacter</taxon>
    </lineage>
</organism>
<feature type="region of interest" description="Disordered" evidence="1">
    <location>
        <begin position="1"/>
        <end position="32"/>
    </location>
</feature>
<evidence type="ECO:0000313" key="3">
    <source>
        <dbReference type="EMBL" id="MFC0682495.1"/>
    </source>
</evidence>
<dbReference type="SMART" id="SM00507">
    <property type="entry name" value="HNHc"/>
    <property type="match status" value="1"/>
</dbReference>
<dbReference type="InterPro" id="IPR003615">
    <property type="entry name" value="HNH_nuc"/>
</dbReference>
<sequence length="487" mass="52824">MGEWRHAPTPRDTRRSEVGHVSAAGPGAEFGPLADDELMEAQRLLADIERNVSASAAATAGEIAWRSRPELGYAGLAQRTGARTPESLVQQLTGSTGREAATLVRVGKVMQEAELLPPAPDGDTRTEGTPTAEAAATPWDGTGTAWLAPVGRAVAAGALPVVAADAIRTGLGTPSEAVTIAMLTAAAERLVAEAAGLNADLLLKRARAVRDEIDAEGIAVREAQRHSQRYFRVVRRSDGMIKGDFLLAPESGGAEVLETFQSITSPRRGGPRFVDPAEQERAQRILDDERTPEQQQADGFVELLRLGVAADPRNLCGVRKPAVRVLTTTTPEGTEFGRIEGHPDPVSGQTVDRHVCEAGILPIRFDHDGQVLNVGREQRLFTTVQRIALAARDGGCRFPGCDRPPSWCEAHHINEWERDGGRTDLADGILLCRHHHLLIHNNAWRIERDRANYFLIPPRERDPNQTPIPMPPKSLALADLQRRKRAG</sequence>
<keyword evidence="4" id="KW-1185">Reference proteome</keyword>
<evidence type="ECO:0000313" key="4">
    <source>
        <dbReference type="Proteomes" id="UP001589896"/>
    </source>
</evidence>
<dbReference type="InterPro" id="IPR003870">
    <property type="entry name" value="DUF222"/>
</dbReference>
<reference evidence="3 4" key="1">
    <citation type="submission" date="2024-09" db="EMBL/GenBank/DDBJ databases">
        <authorList>
            <person name="Sun Q."/>
            <person name="Mori K."/>
        </authorList>
    </citation>
    <scope>NUCLEOTIDE SEQUENCE [LARGE SCALE GENOMIC DNA]</scope>
    <source>
        <strain evidence="3 4">KCTC 23076</strain>
    </source>
</reference>
<feature type="region of interest" description="Disordered" evidence="1">
    <location>
        <begin position="458"/>
        <end position="487"/>
    </location>
</feature>
<feature type="compositionally biased region" description="Basic and acidic residues" evidence="1">
    <location>
        <begin position="1"/>
        <end position="18"/>
    </location>
</feature>
<dbReference type="Proteomes" id="UP001589896">
    <property type="component" value="Unassembled WGS sequence"/>
</dbReference>
<dbReference type="RefSeq" id="WP_386676566.1">
    <property type="nucleotide sequence ID" value="NZ_JBHLTG010000014.1"/>
</dbReference>
<accession>A0ABV6RZT7</accession>
<feature type="domain" description="HNH nuclease" evidence="2">
    <location>
        <begin position="384"/>
        <end position="437"/>
    </location>
</feature>
<gene>
    <name evidence="3" type="ORF">ACFFGH_32090</name>
</gene>
<name>A0ABV6RZT7_9GAMM</name>
<proteinExistence type="predicted"/>
<feature type="region of interest" description="Disordered" evidence="1">
    <location>
        <begin position="116"/>
        <end position="140"/>
    </location>
</feature>
<evidence type="ECO:0000259" key="2">
    <source>
        <dbReference type="SMART" id="SM00507"/>
    </source>
</evidence>
<evidence type="ECO:0000256" key="1">
    <source>
        <dbReference type="SAM" id="MobiDB-lite"/>
    </source>
</evidence>